<sequence length="349" mass="39436">MTLLLNTCAGAGHHGAFSRMTSEVPIKMLRRVNGLRREGHLTSTAPWPEVIPHIVPAKTSECTTASWSSTCVTEPVPCERLSLCRIEEESVESKRQYAITAILDCVLQPCTKANQCQHQQQFRKNHNCCTPVKSCIKWLVQQLRHALTFHQGEPGSIAGWVTGFSQEEIMPGEPIFGGFSWGSPISPVPSFRRHSIFTSITLFGSEDLTFMCCPNLFTLFPRLGLCGISMTDGCETTKLENAQPCRILKAHFRQRVCRPYLDCVSVMSLDAEFRTHPRTQEWPVVRQALSIWSLWDAMYASTRRIIDSLTLSNLHGLFPNSVTGYTDTLFMGLHIRNWHCIHNTFQMPH</sequence>
<organism evidence="1 2">
    <name type="scientific">Dryococelus australis</name>
    <dbReference type="NCBI Taxonomy" id="614101"/>
    <lineage>
        <taxon>Eukaryota</taxon>
        <taxon>Metazoa</taxon>
        <taxon>Ecdysozoa</taxon>
        <taxon>Arthropoda</taxon>
        <taxon>Hexapoda</taxon>
        <taxon>Insecta</taxon>
        <taxon>Pterygota</taxon>
        <taxon>Neoptera</taxon>
        <taxon>Polyneoptera</taxon>
        <taxon>Phasmatodea</taxon>
        <taxon>Verophasmatodea</taxon>
        <taxon>Anareolatae</taxon>
        <taxon>Phasmatidae</taxon>
        <taxon>Eurycanthinae</taxon>
        <taxon>Dryococelus</taxon>
    </lineage>
</organism>
<accession>A0ABQ9HQM5</accession>
<keyword evidence="2" id="KW-1185">Reference proteome</keyword>
<dbReference type="EMBL" id="JARBHB010000004">
    <property type="protein sequence ID" value="KAJ8886193.1"/>
    <property type="molecule type" value="Genomic_DNA"/>
</dbReference>
<evidence type="ECO:0000313" key="1">
    <source>
        <dbReference type="EMBL" id="KAJ8886193.1"/>
    </source>
</evidence>
<reference evidence="1 2" key="1">
    <citation type="submission" date="2023-02" db="EMBL/GenBank/DDBJ databases">
        <title>LHISI_Scaffold_Assembly.</title>
        <authorList>
            <person name="Stuart O.P."/>
            <person name="Cleave R."/>
            <person name="Magrath M.J.L."/>
            <person name="Mikheyev A.S."/>
        </authorList>
    </citation>
    <scope>NUCLEOTIDE SEQUENCE [LARGE SCALE GENOMIC DNA]</scope>
    <source>
        <strain evidence="1">Daus_M_001</strain>
        <tissue evidence="1">Leg muscle</tissue>
    </source>
</reference>
<gene>
    <name evidence="1" type="ORF">PR048_012402</name>
</gene>
<dbReference type="Proteomes" id="UP001159363">
    <property type="component" value="Chromosome X"/>
</dbReference>
<proteinExistence type="predicted"/>
<name>A0ABQ9HQM5_9NEOP</name>
<comment type="caution">
    <text evidence="1">The sequence shown here is derived from an EMBL/GenBank/DDBJ whole genome shotgun (WGS) entry which is preliminary data.</text>
</comment>
<evidence type="ECO:0000313" key="2">
    <source>
        <dbReference type="Proteomes" id="UP001159363"/>
    </source>
</evidence>
<protein>
    <submittedName>
        <fullName evidence="1">Uncharacterized protein</fullName>
    </submittedName>
</protein>